<reference evidence="16 17" key="1">
    <citation type="submission" date="2023-06" db="EMBL/GenBank/DDBJ databases">
        <title>Genome sequence of Methancorpusculaceae sp. Cs1.</title>
        <authorList>
            <person name="Protasov E."/>
            <person name="Platt K."/>
            <person name="Poehlein A."/>
            <person name="Daniel R."/>
            <person name="Brune A."/>
        </authorList>
    </citation>
    <scope>NUCLEOTIDE SEQUENCE [LARGE SCALE GENOMIC DNA]</scope>
    <source>
        <strain evidence="16 17">Cs1</strain>
    </source>
</reference>
<dbReference type="EMBL" id="JAWDKB010000002">
    <property type="protein sequence ID" value="MDV0443259.1"/>
    <property type="molecule type" value="Genomic_DNA"/>
</dbReference>
<evidence type="ECO:0000256" key="2">
    <source>
        <dbReference type="ARBA" id="ARBA00011245"/>
    </source>
</evidence>
<dbReference type="InterPro" id="IPR001233">
    <property type="entry name" value="RtcB"/>
</dbReference>
<dbReference type="AlphaFoldDB" id="A0AAE4MF76"/>
<feature type="binding site" evidence="13">
    <location>
        <begin position="405"/>
        <end position="408"/>
    </location>
    <ligand>
        <name>GMP</name>
        <dbReference type="ChEBI" id="CHEBI:58115"/>
    </ligand>
</feature>
<proteinExistence type="inferred from homology"/>
<feature type="binding site" evidence="13">
    <location>
        <begin position="201"/>
        <end position="205"/>
    </location>
    <ligand>
        <name>GMP</name>
        <dbReference type="ChEBI" id="CHEBI:58115"/>
    </ligand>
</feature>
<name>A0AAE4MF76_9EURY</name>
<dbReference type="GO" id="GO:0046872">
    <property type="term" value="F:metal ion binding"/>
    <property type="evidence" value="ECO:0007669"/>
    <property type="project" value="UniProtKB-UniRule"/>
</dbReference>
<keyword evidence="5 13" id="KW-0547">Nucleotide-binding</keyword>
<comment type="catalytic activity">
    <reaction evidence="11">
        <text>a 3'-end 2',3'-cyclophospho-ribonucleotide-RNA + a 5'-end dephospho-ribonucleoside-RNA + GTP + H2O = a ribonucleotidyl-ribonucleotide-RNA + GMP + diphosphate + H(+)</text>
        <dbReference type="Rhea" id="RHEA:68080"/>
        <dbReference type="Rhea" id="RHEA-COMP:10464"/>
        <dbReference type="Rhea" id="RHEA-COMP:13936"/>
        <dbReference type="Rhea" id="RHEA-COMP:17355"/>
        <dbReference type="ChEBI" id="CHEBI:15377"/>
        <dbReference type="ChEBI" id="CHEBI:15378"/>
        <dbReference type="ChEBI" id="CHEBI:33019"/>
        <dbReference type="ChEBI" id="CHEBI:37565"/>
        <dbReference type="ChEBI" id="CHEBI:58115"/>
        <dbReference type="ChEBI" id="CHEBI:83064"/>
        <dbReference type="ChEBI" id="CHEBI:138284"/>
        <dbReference type="ChEBI" id="CHEBI:173118"/>
        <dbReference type="EC" id="6.5.1.8"/>
    </reaction>
</comment>
<feature type="binding site" evidence="14">
    <location>
        <position position="325"/>
    </location>
    <ligand>
        <name>Mn(2+)</name>
        <dbReference type="ChEBI" id="CHEBI:29035"/>
        <label>2</label>
    </ligand>
</feature>
<dbReference type="EC" id="6.5.1.-" evidence="15"/>
<keyword evidence="7 14" id="KW-0464">Manganese</keyword>
<keyword evidence="6 13" id="KW-0342">GTP-binding</keyword>
<evidence type="ECO:0000256" key="5">
    <source>
        <dbReference type="ARBA" id="ARBA00022741"/>
    </source>
</evidence>
<dbReference type="FunFam" id="3.90.1860.10:FF:000001">
    <property type="entry name" value="tRNA-splicing ligase RtcB homolog"/>
    <property type="match status" value="1"/>
</dbReference>
<dbReference type="PROSITE" id="PS01288">
    <property type="entry name" value="UPF0027"/>
    <property type="match status" value="1"/>
</dbReference>
<dbReference type="PANTHER" id="PTHR11118:SF1">
    <property type="entry name" value="RNA-SPLICING LIGASE RTCB HOMOLOG"/>
    <property type="match status" value="1"/>
</dbReference>
<comment type="catalytic activity">
    <reaction evidence="10">
        <text>a 3'-end 3'-phospho-ribonucleotide-RNA + a 5'-end dephospho-ribonucleoside-RNA + GTP = a ribonucleotidyl-ribonucleotide-RNA + GMP + diphosphate</text>
        <dbReference type="Rhea" id="RHEA:68076"/>
        <dbReference type="Rhea" id="RHEA-COMP:10463"/>
        <dbReference type="Rhea" id="RHEA-COMP:13936"/>
        <dbReference type="Rhea" id="RHEA-COMP:17355"/>
        <dbReference type="ChEBI" id="CHEBI:33019"/>
        <dbReference type="ChEBI" id="CHEBI:37565"/>
        <dbReference type="ChEBI" id="CHEBI:58115"/>
        <dbReference type="ChEBI" id="CHEBI:83062"/>
        <dbReference type="ChEBI" id="CHEBI:138284"/>
        <dbReference type="ChEBI" id="CHEBI:173118"/>
        <dbReference type="EC" id="6.5.1.8"/>
    </reaction>
</comment>
<evidence type="ECO:0000256" key="9">
    <source>
        <dbReference type="ARBA" id="ARBA00045316"/>
    </source>
</evidence>
<evidence type="ECO:0000256" key="13">
    <source>
        <dbReference type="PIRSR" id="PIRSR601233-2"/>
    </source>
</evidence>
<feature type="binding site" evidence="13">
    <location>
        <position position="481"/>
    </location>
    <ligand>
        <name>GMP</name>
        <dbReference type="ChEBI" id="CHEBI:58115"/>
    </ligand>
</feature>
<evidence type="ECO:0000256" key="15">
    <source>
        <dbReference type="RuleBase" id="RU371113"/>
    </source>
</evidence>
<protein>
    <recommendedName>
        <fullName evidence="8 15">tRNA-splicing ligase RtcB</fullName>
        <ecNumber evidence="15">6.5.1.-</ecNumber>
    </recommendedName>
</protein>
<feature type="binding site" evidence="14">
    <location>
        <position position="95"/>
    </location>
    <ligand>
        <name>Mn(2+)</name>
        <dbReference type="ChEBI" id="CHEBI:29035"/>
        <label>1</label>
    </ligand>
</feature>
<dbReference type="Gene3D" id="3.90.1860.10">
    <property type="entry name" value="tRNA-splicing ligase RtcB"/>
    <property type="match status" value="1"/>
</dbReference>
<gene>
    <name evidence="15 16" type="primary">rtcB</name>
    <name evidence="16" type="ORF">McpCs1_06290</name>
</gene>
<dbReference type="Proteomes" id="UP001283212">
    <property type="component" value="Unassembled WGS sequence"/>
</dbReference>
<evidence type="ECO:0000256" key="12">
    <source>
        <dbReference type="PIRSR" id="PIRSR601233-1"/>
    </source>
</evidence>
<evidence type="ECO:0000256" key="1">
    <source>
        <dbReference type="ARBA" id="ARBA00008071"/>
    </source>
</evidence>
<evidence type="ECO:0000256" key="7">
    <source>
        <dbReference type="ARBA" id="ARBA00023211"/>
    </source>
</evidence>
<dbReference type="Pfam" id="PF01139">
    <property type="entry name" value="RtcB"/>
    <property type="match status" value="1"/>
</dbReference>
<comment type="function">
    <text evidence="9">Essential for tRNA splicing and maturation. Acts by directly joining spliced tRNA halves to mature-sized tRNAs. Joins RNA with 2',3'-cyclic-phosphate or 3'-phosphate ends to RNA with 5'-hydroxy ends.</text>
</comment>
<dbReference type="PANTHER" id="PTHR11118">
    <property type="entry name" value="RNA-SPLICING LIGASE RTCB HOMOLOG"/>
    <property type="match status" value="1"/>
</dbReference>
<dbReference type="GO" id="GO:0003972">
    <property type="term" value="F:RNA ligase (ATP) activity"/>
    <property type="evidence" value="ECO:0007669"/>
    <property type="project" value="TreeGrafter"/>
</dbReference>
<comment type="similarity">
    <text evidence="1 15">Belongs to the RtcB family.</text>
</comment>
<feature type="binding site" evidence="13">
    <location>
        <begin position="379"/>
        <end position="382"/>
    </location>
    <ligand>
        <name>GMP</name>
        <dbReference type="ChEBI" id="CHEBI:58115"/>
    </ligand>
</feature>
<keyword evidence="4 14" id="KW-0479">Metal-binding</keyword>
<keyword evidence="17" id="KW-1185">Reference proteome</keyword>
<comment type="caution">
    <text evidence="16">The sequence shown here is derived from an EMBL/GenBank/DDBJ whole genome shotgun (WGS) entry which is preliminary data.</text>
</comment>
<comment type="cofactor">
    <cofactor evidence="14 15">
        <name>Mn(2+)</name>
        <dbReference type="ChEBI" id="CHEBI:29035"/>
    </cofactor>
    <text evidence="14 15">Binds 2 manganese ions per subunit.</text>
</comment>
<feature type="binding site" evidence="14">
    <location>
        <position position="233"/>
    </location>
    <ligand>
        <name>Mn(2+)</name>
        <dbReference type="ChEBI" id="CHEBI:29035"/>
        <label>2</label>
    </ligand>
</feature>
<evidence type="ECO:0000256" key="4">
    <source>
        <dbReference type="ARBA" id="ARBA00022723"/>
    </source>
</evidence>
<dbReference type="SUPFAM" id="SSF103365">
    <property type="entry name" value="Hypothetical protein PH1602"/>
    <property type="match status" value="1"/>
</dbReference>
<evidence type="ECO:0000256" key="3">
    <source>
        <dbReference type="ARBA" id="ARBA00022598"/>
    </source>
</evidence>
<evidence type="ECO:0000313" key="17">
    <source>
        <dbReference type="Proteomes" id="UP001283212"/>
    </source>
</evidence>
<evidence type="ECO:0000256" key="8">
    <source>
        <dbReference type="ARBA" id="ARBA00033766"/>
    </source>
</evidence>
<feature type="binding site" evidence="14">
    <location>
        <position position="202"/>
    </location>
    <ligand>
        <name>Mn(2+)</name>
        <dbReference type="ChEBI" id="CHEBI:29035"/>
        <label>1</label>
    </ligand>
</feature>
<dbReference type="InterPro" id="IPR036025">
    <property type="entry name" value="RtcB-like_sf"/>
</dbReference>
<feature type="binding site" evidence="13">
    <location>
        <position position="386"/>
    </location>
    <ligand>
        <name>GMP</name>
        <dbReference type="ChEBI" id="CHEBI:58115"/>
    </ligand>
</feature>
<sequence>MNEKIQHIAATEWEIPTGFVPGMRVPGRFFLSESLAKGLEEGALTQLANVATLPGILCNSLGMPDIHWGYGFPIGGVAAFDEKTGIISPGGVGFDINCGVRMITTPLTLADIPDMKGLIEDLFETVPTGVGSKSPVRLSQNDLSSMLLDGAKNAVELGYGMKSDISRCEENGAMPGADIEFVSKKARQRGVPQCGTLGSGNHFLEVQVIDEIEDAATAKTFGVAEGQICVMIHCGSRGLGHQVCTDHLQVLEEATKKYRITLPDRQLACAPLHSPEGEAYFGAMAASANYAWANRQVITHLVRELFVKKFKIAYEEMPLVYDVAHNVAKWEEHDVACGHNGGQRRRVCVHRKGATRAFGPGRKEIVQEFRDAGQPVIIPGSMGTSSYLLAGTAGAMEKTFGSTCHGAGRVQSRSSAKKQLTGEMVASDLARRGIIVRAPNAATIAEEAPDVYKPSSEVVQVVHDAGISRIVARFRPLGVIKG</sequence>
<evidence type="ECO:0000313" key="16">
    <source>
        <dbReference type="EMBL" id="MDV0443259.1"/>
    </source>
</evidence>
<dbReference type="GO" id="GO:0005525">
    <property type="term" value="F:GTP binding"/>
    <property type="evidence" value="ECO:0007669"/>
    <property type="project" value="UniProtKB-KW"/>
</dbReference>
<evidence type="ECO:0000256" key="14">
    <source>
        <dbReference type="PIRSR" id="PIRSR601233-3"/>
    </source>
</evidence>
<comment type="subunit">
    <text evidence="2 15">Monomer.</text>
</comment>
<evidence type="ECO:0000256" key="11">
    <source>
        <dbReference type="ARBA" id="ARBA00049514"/>
    </source>
</evidence>
<keyword evidence="3 15" id="KW-0436">Ligase</keyword>
<accession>A0AAE4MF76</accession>
<dbReference type="RefSeq" id="WP_338095787.1">
    <property type="nucleotide sequence ID" value="NZ_JAWDKB010000002.1"/>
</dbReference>
<dbReference type="GO" id="GO:0170057">
    <property type="term" value="F:RNA ligase (GTP) activity"/>
    <property type="evidence" value="ECO:0007669"/>
    <property type="project" value="UniProtKB-EC"/>
</dbReference>
<organism evidence="16 17">
    <name type="scientific">Methanorbis rubei</name>
    <dbReference type="NCBI Taxonomy" id="3028300"/>
    <lineage>
        <taxon>Archaea</taxon>
        <taxon>Methanobacteriati</taxon>
        <taxon>Methanobacteriota</taxon>
        <taxon>Stenosarchaea group</taxon>
        <taxon>Methanomicrobia</taxon>
        <taxon>Methanomicrobiales</taxon>
        <taxon>Methanocorpusculaceae</taxon>
        <taxon>Methanorbis</taxon>
    </lineage>
</organism>
<evidence type="ECO:0000256" key="10">
    <source>
        <dbReference type="ARBA" id="ARBA00047746"/>
    </source>
</evidence>
<feature type="binding site" evidence="13">
    <location>
        <begin position="325"/>
        <end position="326"/>
    </location>
    <ligand>
        <name>GMP</name>
        <dbReference type="ChEBI" id="CHEBI:58115"/>
    </ligand>
</feature>
<feature type="active site" description="GMP-histidine intermediate" evidence="12">
    <location>
        <position position="405"/>
    </location>
</feature>
<evidence type="ECO:0000256" key="6">
    <source>
        <dbReference type="ARBA" id="ARBA00023134"/>
    </source>
</evidence>
<dbReference type="GO" id="GO:0006388">
    <property type="term" value="P:tRNA splicing, via endonucleolytic cleavage and ligation"/>
    <property type="evidence" value="ECO:0007669"/>
    <property type="project" value="UniProtKB-ARBA"/>
</dbReference>